<gene>
    <name evidence="3" type="ORF">ENS06_15070</name>
</gene>
<proteinExistence type="predicted"/>
<name>A0A832EKY3_9BACT</name>
<dbReference type="EMBL" id="DSTK01000041">
    <property type="protein sequence ID" value="HFK98633.1"/>
    <property type="molecule type" value="Genomic_DNA"/>
</dbReference>
<keyword evidence="3" id="KW-0808">Transferase</keyword>
<accession>A0A832EKY3</accession>
<comment type="caution">
    <text evidence="3">The sequence shown here is derived from an EMBL/GenBank/DDBJ whole genome shotgun (WGS) entry which is preliminary data.</text>
</comment>
<evidence type="ECO:0000259" key="1">
    <source>
        <dbReference type="Pfam" id="PF00534"/>
    </source>
</evidence>
<dbReference type="Pfam" id="PF13439">
    <property type="entry name" value="Glyco_transf_4"/>
    <property type="match status" value="1"/>
</dbReference>
<evidence type="ECO:0000259" key="2">
    <source>
        <dbReference type="Pfam" id="PF13439"/>
    </source>
</evidence>
<protein>
    <submittedName>
        <fullName evidence="3">Glycosyltransferase</fullName>
    </submittedName>
</protein>
<dbReference type="Pfam" id="PF00534">
    <property type="entry name" value="Glycos_transf_1"/>
    <property type="match status" value="1"/>
</dbReference>
<organism evidence="3">
    <name type="scientific">Desulfacinum infernum</name>
    <dbReference type="NCBI Taxonomy" id="35837"/>
    <lineage>
        <taxon>Bacteria</taxon>
        <taxon>Pseudomonadati</taxon>
        <taxon>Thermodesulfobacteriota</taxon>
        <taxon>Syntrophobacteria</taxon>
        <taxon>Syntrophobacterales</taxon>
        <taxon>Syntrophobacteraceae</taxon>
        <taxon>Desulfacinum</taxon>
    </lineage>
</organism>
<dbReference type="SUPFAM" id="SSF53756">
    <property type="entry name" value="UDP-Glycosyltransferase/glycogen phosphorylase"/>
    <property type="match status" value="1"/>
</dbReference>
<reference evidence="3" key="1">
    <citation type="journal article" date="2020" name="mSystems">
        <title>Genome- and Community-Level Interaction Insights into Carbon Utilization and Element Cycling Functions of Hydrothermarchaeota in Hydrothermal Sediment.</title>
        <authorList>
            <person name="Zhou Z."/>
            <person name="Liu Y."/>
            <person name="Xu W."/>
            <person name="Pan J."/>
            <person name="Luo Z.H."/>
            <person name="Li M."/>
        </authorList>
    </citation>
    <scope>NUCLEOTIDE SEQUENCE [LARGE SCALE GENOMIC DNA]</scope>
    <source>
        <strain evidence="3">SpSt-456</strain>
    </source>
</reference>
<dbReference type="InterPro" id="IPR001296">
    <property type="entry name" value="Glyco_trans_1"/>
</dbReference>
<dbReference type="Gene3D" id="3.40.50.2000">
    <property type="entry name" value="Glycogen Phosphorylase B"/>
    <property type="match status" value="2"/>
</dbReference>
<dbReference type="InterPro" id="IPR028098">
    <property type="entry name" value="Glyco_trans_4-like_N"/>
</dbReference>
<feature type="domain" description="Glycosyl transferase family 1" evidence="1">
    <location>
        <begin position="181"/>
        <end position="345"/>
    </location>
</feature>
<dbReference type="PANTHER" id="PTHR12526">
    <property type="entry name" value="GLYCOSYLTRANSFERASE"/>
    <property type="match status" value="1"/>
</dbReference>
<feature type="domain" description="Glycosyltransferase subfamily 4-like N-terminal" evidence="2">
    <location>
        <begin position="9"/>
        <end position="164"/>
    </location>
</feature>
<dbReference type="AlphaFoldDB" id="A0A832EKY3"/>
<sequence length="370" mass="40440">MHILGNFGPGGAEMGVVRLIERLNGLGMRHSVCSVGSDMRMRTHLPKGVPCYTLGIEGPAYGAFFQLAALFRRTHVHIAHVNNLAPWLDVFLASRLARCRCIETFHGIEDERLVLPVWKRALYRMIAKRSDAVTAVSHAARGKLQQLTAVPTAFVRIIANGVDETVFAPFSDPAVSSHVRHNLGLPENACLFACVAALRPVKNHHGLLRAFAQAFPKDSSEAVGLVLIGSGSEGGRLQEEARALGVSSRVYWLGHRDDVAQILPAMDVFVLNSWTEGLSYAVLEAMACGLPVCATHVGSNPDLVADGREGFLYPPGNDDRLAERLKTFYHMGREARRAMGASARQKVLENYSLSSMVQGYAALYRRITRG</sequence>
<evidence type="ECO:0000313" key="3">
    <source>
        <dbReference type="EMBL" id="HFK98633.1"/>
    </source>
</evidence>
<dbReference type="GO" id="GO:0016757">
    <property type="term" value="F:glycosyltransferase activity"/>
    <property type="evidence" value="ECO:0007669"/>
    <property type="project" value="InterPro"/>
</dbReference>